<protein>
    <recommendedName>
        <fullName evidence="4">Ribbon-helix-helix protein, copG family</fullName>
    </recommendedName>
</protein>
<organism evidence="2 3">
    <name type="scientific">Haladaptatus litoreus</name>
    <dbReference type="NCBI Taxonomy" id="553468"/>
    <lineage>
        <taxon>Archaea</taxon>
        <taxon>Methanobacteriati</taxon>
        <taxon>Methanobacteriota</taxon>
        <taxon>Stenosarchaea group</taxon>
        <taxon>Halobacteria</taxon>
        <taxon>Halobacteriales</taxon>
        <taxon>Haladaptataceae</taxon>
        <taxon>Haladaptatus</taxon>
    </lineage>
</organism>
<proteinExistence type="predicted"/>
<name>A0A1N6ZIK2_9EURY</name>
<accession>A0A1N6ZIK2</accession>
<feature type="region of interest" description="Disordered" evidence="1">
    <location>
        <begin position="153"/>
        <end position="208"/>
    </location>
</feature>
<dbReference type="Proteomes" id="UP000186914">
    <property type="component" value="Unassembled WGS sequence"/>
</dbReference>
<sequence length="208" mass="23718">MRNGVYLMASEDVGQTHTPELPDSVTRWLDEKADELDISRQQLLSELLTAHRALDEDDTDGELDDLREEFMSKLTDVRERVVQVKRETDGKASADHDHPDLRNELADIQRAAEELDALRERIAENRERMDDGFENYESVLEYLTETTDELENRLDVLARSSPSATRRARSPRETRRGPRPQNSLARPTETASRAPNAASVGRASQSRF</sequence>
<dbReference type="AlphaFoldDB" id="A0A1N6ZIK2"/>
<evidence type="ECO:0000256" key="1">
    <source>
        <dbReference type="SAM" id="MobiDB-lite"/>
    </source>
</evidence>
<feature type="compositionally biased region" description="Polar residues" evidence="1">
    <location>
        <begin position="181"/>
        <end position="193"/>
    </location>
</feature>
<gene>
    <name evidence="2" type="ORF">SAMN05421858_2048</name>
</gene>
<keyword evidence="3" id="KW-1185">Reference proteome</keyword>
<feature type="region of interest" description="Disordered" evidence="1">
    <location>
        <begin position="1"/>
        <end position="21"/>
    </location>
</feature>
<dbReference type="EMBL" id="FTNO01000001">
    <property type="protein sequence ID" value="SIR26722.1"/>
    <property type="molecule type" value="Genomic_DNA"/>
</dbReference>
<evidence type="ECO:0000313" key="2">
    <source>
        <dbReference type="EMBL" id="SIR26722.1"/>
    </source>
</evidence>
<evidence type="ECO:0000313" key="3">
    <source>
        <dbReference type="Proteomes" id="UP000186914"/>
    </source>
</evidence>
<evidence type="ECO:0008006" key="4">
    <source>
        <dbReference type="Google" id="ProtNLM"/>
    </source>
</evidence>
<reference evidence="3" key="1">
    <citation type="submission" date="2017-01" db="EMBL/GenBank/DDBJ databases">
        <authorList>
            <person name="Varghese N."/>
            <person name="Submissions S."/>
        </authorList>
    </citation>
    <scope>NUCLEOTIDE SEQUENCE [LARGE SCALE GENOMIC DNA]</scope>
    <source>
        <strain evidence="3">CGMCC 1.7737</strain>
    </source>
</reference>